<protein>
    <submittedName>
        <fullName evidence="2">Uncharacterized protein YegP (UPF0339 family)</fullName>
    </submittedName>
</protein>
<keyword evidence="3" id="KW-1185">Reference proteome</keyword>
<organism evidence="2 3">
    <name type="scientific">Caulobacter rhizosphaerae</name>
    <dbReference type="NCBI Taxonomy" id="2010972"/>
    <lineage>
        <taxon>Bacteria</taxon>
        <taxon>Pseudomonadati</taxon>
        <taxon>Pseudomonadota</taxon>
        <taxon>Alphaproteobacteria</taxon>
        <taxon>Caulobacterales</taxon>
        <taxon>Caulobacteraceae</taxon>
        <taxon>Caulobacter</taxon>
    </lineage>
</organism>
<evidence type="ECO:0000313" key="3">
    <source>
        <dbReference type="Proteomes" id="UP001262754"/>
    </source>
</evidence>
<reference evidence="2 3" key="1">
    <citation type="submission" date="2023-07" db="EMBL/GenBank/DDBJ databases">
        <title>Sorghum-associated microbial communities from plants grown in Nebraska, USA.</title>
        <authorList>
            <person name="Schachtman D."/>
        </authorList>
    </citation>
    <scope>NUCLEOTIDE SEQUENCE [LARGE SCALE GENOMIC DNA]</scope>
    <source>
        <strain evidence="2 3">DS2154</strain>
    </source>
</reference>
<dbReference type="EMBL" id="JAVDRL010000016">
    <property type="protein sequence ID" value="MDR6533930.1"/>
    <property type="molecule type" value="Genomic_DNA"/>
</dbReference>
<evidence type="ECO:0000313" key="2">
    <source>
        <dbReference type="EMBL" id="MDR6533930.1"/>
    </source>
</evidence>
<dbReference type="Proteomes" id="UP001262754">
    <property type="component" value="Unassembled WGS sequence"/>
</dbReference>
<proteinExistence type="predicted"/>
<evidence type="ECO:0000259" key="1">
    <source>
        <dbReference type="Pfam" id="PF07411"/>
    </source>
</evidence>
<gene>
    <name evidence="2" type="ORF">J2800_004700</name>
</gene>
<dbReference type="RefSeq" id="WP_374725197.1">
    <property type="nucleotide sequence ID" value="NZ_JAVDRL010000016.1"/>
</dbReference>
<sequence>MATVTYPCYIQRKDSKNEWRWTYHAKNAEPIAVSSEGYKNRSDCDHAINLMRGSSTSPVFFYE</sequence>
<dbReference type="InterPro" id="IPR036913">
    <property type="entry name" value="YegP-like_sf"/>
</dbReference>
<name>A0ABU1N652_9CAUL</name>
<comment type="caution">
    <text evidence="2">The sequence shown here is derived from an EMBL/GenBank/DDBJ whole genome shotgun (WGS) entry which is preliminary data.</text>
</comment>
<dbReference type="Pfam" id="PF07411">
    <property type="entry name" value="DUF1508"/>
    <property type="match status" value="1"/>
</dbReference>
<feature type="domain" description="DUF1508" evidence="1">
    <location>
        <begin position="14"/>
        <end position="55"/>
    </location>
</feature>
<dbReference type="InterPro" id="IPR010879">
    <property type="entry name" value="DUF1508"/>
</dbReference>
<dbReference type="SUPFAM" id="SSF160113">
    <property type="entry name" value="YegP-like"/>
    <property type="match status" value="1"/>
</dbReference>
<dbReference type="Gene3D" id="3.30.160.160">
    <property type="entry name" value="YegP-like"/>
    <property type="match status" value="1"/>
</dbReference>
<accession>A0ABU1N652</accession>